<evidence type="ECO:0000259" key="6">
    <source>
        <dbReference type="Pfam" id="PF07934"/>
    </source>
</evidence>
<dbReference type="GO" id="GO:0006289">
    <property type="term" value="P:nucleotide-excision repair"/>
    <property type="evidence" value="ECO:0007669"/>
    <property type="project" value="InterPro"/>
</dbReference>
<organism evidence="9">
    <name type="scientific">Echinostoma caproni</name>
    <dbReference type="NCBI Taxonomy" id="27848"/>
    <lineage>
        <taxon>Eukaryota</taxon>
        <taxon>Metazoa</taxon>
        <taxon>Spiralia</taxon>
        <taxon>Lophotrochozoa</taxon>
        <taxon>Platyhelminthes</taxon>
        <taxon>Trematoda</taxon>
        <taxon>Digenea</taxon>
        <taxon>Plagiorchiida</taxon>
        <taxon>Echinostomata</taxon>
        <taxon>Echinostomatoidea</taxon>
        <taxon>Echinostomatidae</taxon>
        <taxon>Echinostoma</taxon>
    </lineage>
</organism>
<evidence type="ECO:0000256" key="5">
    <source>
        <dbReference type="ARBA" id="ARBA00023295"/>
    </source>
</evidence>
<dbReference type="WBParaSite" id="ECPE_0001705201-mRNA-1">
    <property type="protein sequence ID" value="ECPE_0001705201-mRNA-1"/>
    <property type="gene ID" value="ECPE_0001705201"/>
</dbReference>
<dbReference type="SUPFAM" id="SSF48150">
    <property type="entry name" value="DNA-glycosylase"/>
    <property type="match status" value="1"/>
</dbReference>
<reference evidence="9" key="1">
    <citation type="submission" date="2016-06" db="UniProtKB">
        <authorList>
            <consortium name="WormBaseParasite"/>
        </authorList>
    </citation>
    <scope>IDENTIFICATION</scope>
</reference>
<dbReference type="AlphaFoldDB" id="A0A183BCS3"/>
<dbReference type="GO" id="GO:0005634">
    <property type="term" value="C:nucleus"/>
    <property type="evidence" value="ECO:0007669"/>
    <property type="project" value="TreeGrafter"/>
</dbReference>
<dbReference type="SUPFAM" id="SSF55945">
    <property type="entry name" value="TATA-box binding protein-like"/>
    <property type="match status" value="1"/>
</dbReference>
<keyword evidence="3" id="KW-0234">DNA repair</keyword>
<dbReference type="GO" id="GO:0003684">
    <property type="term" value="F:damaged DNA binding"/>
    <property type="evidence" value="ECO:0007669"/>
    <property type="project" value="InterPro"/>
</dbReference>
<dbReference type="EMBL" id="UZAN01066986">
    <property type="protein sequence ID" value="VDP94283.1"/>
    <property type="molecule type" value="Genomic_DNA"/>
</dbReference>
<evidence type="ECO:0000256" key="3">
    <source>
        <dbReference type="ARBA" id="ARBA00023204"/>
    </source>
</evidence>
<dbReference type="InterPro" id="IPR052054">
    <property type="entry name" value="Oxidative_DNA_repair_enzyme"/>
</dbReference>
<reference evidence="7 8" key="2">
    <citation type="submission" date="2018-11" db="EMBL/GenBank/DDBJ databases">
        <authorList>
            <consortium name="Pathogen Informatics"/>
        </authorList>
    </citation>
    <scope>NUCLEOTIDE SEQUENCE [LARGE SCALE GENOMIC DNA]</scope>
    <source>
        <strain evidence="7 8">Egypt</strain>
    </source>
</reference>
<dbReference type="Proteomes" id="UP000272942">
    <property type="component" value="Unassembled WGS sequence"/>
</dbReference>
<keyword evidence="4" id="KW-0456">Lyase</keyword>
<dbReference type="PANTHER" id="PTHR10242:SF2">
    <property type="entry name" value="N-GLYCOSYLASE_DNA LYASE"/>
    <property type="match status" value="1"/>
</dbReference>
<dbReference type="InterPro" id="IPR012904">
    <property type="entry name" value="OGG_N"/>
</dbReference>
<name>A0A183BCS3_9TREM</name>
<keyword evidence="1" id="KW-0227">DNA damage</keyword>
<feature type="domain" description="8-oxoguanine DNA glycosylase N-terminal" evidence="6">
    <location>
        <begin position="2"/>
        <end position="113"/>
    </location>
</feature>
<accession>A0A183BCS3</accession>
<evidence type="ECO:0000313" key="9">
    <source>
        <dbReference type="WBParaSite" id="ECPE_0001705201-mRNA-1"/>
    </source>
</evidence>
<dbReference type="GO" id="GO:0006285">
    <property type="term" value="P:base-excision repair, AP site formation"/>
    <property type="evidence" value="ECO:0007669"/>
    <property type="project" value="TreeGrafter"/>
</dbReference>
<dbReference type="OrthoDB" id="238681at2759"/>
<evidence type="ECO:0000256" key="4">
    <source>
        <dbReference type="ARBA" id="ARBA00023239"/>
    </source>
</evidence>
<sequence length="231" mass="26319">MECSHSFCLARWIHCADSNEWYGVINGTLWRLRQLDDSHPVEFQQPVGCNQSRGSQYPPDLTDYFRLDVSLTKLLKQWRKNDPQFAHPVHHSTVRPDRMTCGIRLLRQDPIETVFSFMTSANNNVARITQLLMRLSQTYGQPIRLSGSSGFQHWKFPSLSTLAGRGMEEKLRVMGFGYRSKFIPAAARWIQSHGGENRLLGLRKASTDEAREFLLNIPGIGNKVSGIRGLS</sequence>
<protein>
    <submittedName>
        <fullName evidence="9">DNA-(apurinic or apyrimidinic site) lyase</fullName>
    </submittedName>
</protein>
<keyword evidence="8" id="KW-1185">Reference proteome</keyword>
<keyword evidence="5" id="KW-0326">Glycosidase</keyword>
<dbReference type="InterPro" id="IPR011257">
    <property type="entry name" value="DNA_glycosylase"/>
</dbReference>
<evidence type="ECO:0000256" key="1">
    <source>
        <dbReference type="ARBA" id="ARBA00022763"/>
    </source>
</evidence>
<evidence type="ECO:0000313" key="8">
    <source>
        <dbReference type="Proteomes" id="UP000272942"/>
    </source>
</evidence>
<evidence type="ECO:0000313" key="7">
    <source>
        <dbReference type="EMBL" id="VDP94283.1"/>
    </source>
</evidence>
<evidence type="ECO:0000256" key="2">
    <source>
        <dbReference type="ARBA" id="ARBA00022801"/>
    </source>
</evidence>
<gene>
    <name evidence="7" type="ORF">ECPE_LOCUS17008</name>
</gene>
<dbReference type="Pfam" id="PF07934">
    <property type="entry name" value="OGG_N"/>
    <property type="match status" value="1"/>
</dbReference>
<dbReference type="GO" id="GO:0034039">
    <property type="term" value="F:8-oxo-7,8-dihydroguanine DNA N-glycosylase activity"/>
    <property type="evidence" value="ECO:0007669"/>
    <property type="project" value="TreeGrafter"/>
</dbReference>
<dbReference type="Gene3D" id="1.10.340.30">
    <property type="entry name" value="Hypothetical protein, domain 2"/>
    <property type="match status" value="1"/>
</dbReference>
<keyword evidence="2" id="KW-0378">Hydrolase</keyword>
<dbReference type="PANTHER" id="PTHR10242">
    <property type="entry name" value="8-OXOGUANINE DNA GLYCOSYLASE"/>
    <property type="match status" value="1"/>
</dbReference>
<proteinExistence type="predicted"/>
<dbReference type="GO" id="GO:0016829">
    <property type="term" value="F:lyase activity"/>
    <property type="evidence" value="ECO:0007669"/>
    <property type="project" value="UniProtKB-KW"/>
</dbReference>